<accession>A0A9D3ZIU0</accession>
<sequence length="179" mass="20648">MAIDLNKVQQEMVIFWGYVRRMDKAIKKSLQKNFTHPMPTFPIFPKELLLEPEEDNGKGEESTTEKQTIEQEREAEKTESIHVESEKEDEDVTQATAPTDTITTTQRLKAPMVVQECAVHHLIDGLTKSDSDYKEEVPINQLKKKRYKTITGKVVPVDSGEIERQMHYKLQPRSLPKPN</sequence>
<feature type="compositionally biased region" description="Low complexity" evidence="1">
    <location>
        <begin position="93"/>
        <end position="104"/>
    </location>
</feature>
<dbReference type="Proteomes" id="UP000828251">
    <property type="component" value="Unassembled WGS sequence"/>
</dbReference>
<evidence type="ECO:0000256" key="1">
    <source>
        <dbReference type="SAM" id="MobiDB-lite"/>
    </source>
</evidence>
<evidence type="ECO:0000313" key="3">
    <source>
        <dbReference type="Proteomes" id="UP000828251"/>
    </source>
</evidence>
<protein>
    <submittedName>
        <fullName evidence="2">Uncharacterized protein</fullName>
    </submittedName>
</protein>
<dbReference type="EMBL" id="JAIQCV010000012">
    <property type="protein sequence ID" value="KAH1039865.1"/>
    <property type="molecule type" value="Genomic_DNA"/>
</dbReference>
<evidence type="ECO:0000313" key="2">
    <source>
        <dbReference type="EMBL" id="KAH1039865.1"/>
    </source>
</evidence>
<dbReference type="OrthoDB" id="10524045at2759"/>
<reference evidence="2 3" key="1">
    <citation type="journal article" date="2021" name="Plant Biotechnol. J.">
        <title>Multi-omics assisted identification of the key and species-specific regulatory components of drought-tolerant mechanisms in Gossypium stocksii.</title>
        <authorList>
            <person name="Yu D."/>
            <person name="Ke L."/>
            <person name="Zhang D."/>
            <person name="Wu Y."/>
            <person name="Sun Y."/>
            <person name="Mei J."/>
            <person name="Sun J."/>
            <person name="Sun Y."/>
        </authorList>
    </citation>
    <scope>NUCLEOTIDE SEQUENCE [LARGE SCALE GENOMIC DNA]</scope>
    <source>
        <strain evidence="3">cv. E1</strain>
        <tissue evidence="2">Leaf</tissue>
    </source>
</reference>
<organism evidence="2 3">
    <name type="scientific">Gossypium stocksii</name>
    <dbReference type="NCBI Taxonomy" id="47602"/>
    <lineage>
        <taxon>Eukaryota</taxon>
        <taxon>Viridiplantae</taxon>
        <taxon>Streptophyta</taxon>
        <taxon>Embryophyta</taxon>
        <taxon>Tracheophyta</taxon>
        <taxon>Spermatophyta</taxon>
        <taxon>Magnoliopsida</taxon>
        <taxon>eudicotyledons</taxon>
        <taxon>Gunneridae</taxon>
        <taxon>Pentapetalae</taxon>
        <taxon>rosids</taxon>
        <taxon>malvids</taxon>
        <taxon>Malvales</taxon>
        <taxon>Malvaceae</taxon>
        <taxon>Malvoideae</taxon>
        <taxon>Gossypium</taxon>
    </lineage>
</organism>
<feature type="compositionally biased region" description="Basic and acidic residues" evidence="1">
    <location>
        <begin position="55"/>
        <end position="85"/>
    </location>
</feature>
<proteinExistence type="predicted"/>
<keyword evidence="3" id="KW-1185">Reference proteome</keyword>
<name>A0A9D3ZIU0_9ROSI</name>
<feature type="region of interest" description="Disordered" evidence="1">
    <location>
        <begin position="53"/>
        <end position="104"/>
    </location>
</feature>
<comment type="caution">
    <text evidence="2">The sequence shown here is derived from an EMBL/GenBank/DDBJ whole genome shotgun (WGS) entry which is preliminary data.</text>
</comment>
<gene>
    <name evidence="2" type="ORF">J1N35_041608</name>
</gene>
<dbReference type="AlphaFoldDB" id="A0A9D3ZIU0"/>